<name>A0A0D7A9M0_9AGAR</name>
<feature type="domain" description="Tyrosine specific protein phosphatases" evidence="4">
    <location>
        <begin position="53"/>
        <end position="124"/>
    </location>
</feature>
<protein>
    <submittedName>
        <fullName evidence="5">Phosphatases II</fullName>
    </submittedName>
</protein>
<gene>
    <name evidence="5" type="ORF">FISHEDRAFT_45183</name>
</gene>
<evidence type="ECO:0000259" key="4">
    <source>
        <dbReference type="PROSITE" id="PS50056"/>
    </source>
</evidence>
<dbReference type="InterPro" id="IPR000340">
    <property type="entry name" value="Dual-sp_phosphatase_cat-dom"/>
</dbReference>
<dbReference type="CDD" id="cd14498">
    <property type="entry name" value="DSP"/>
    <property type="match status" value="1"/>
</dbReference>
<dbReference type="GO" id="GO:0008579">
    <property type="term" value="F:JUN kinase phosphatase activity"/>
    <property type="evidence" value="ECO:0007669"/>
    <property type="project" value="TreeGrafter"/>
</dbReference>
<dbReference type="Pfam" id="PF00782">
    <property type="entry name" value="DSPc"/>
    <property type="match status" value="1"/>
</dbReference>
<dbReference type="InterPro" id="IPR016130">
    <property type="entry name" value="Tyr_Pase_AS"/>
</dbReference>
<dbReference type="SMART" id="SM00195">
    <property type="entry name" value="DSPc"/>
    <property type="match status" value="1"/>
</dbReference>
<dbReference type="InterPro" id="IPR029021">
    <property type="entry name" value="Prot-tyrosine_phosphatase-like"/>
</dbReference>
<keyword evidence="2" id="KW-0904">Protein phosphatase</keyword>
<feature type="non-terminal residue" evidence="5">
    <location>
        <position position="1"/>
    </location>
</feature>
<keyword evidence="6" id="KW-1185">Reference proteome</keyword>
<dbReference type="PROSITE" id="PS50056">
    <property type="entry name" value="TYR_PHOSPHATASE_2"/>
    <property type="match status" value="1"/>
</dbReference>
<evidence type="ECO:0000256" key="2">
    <source>
        <dbReference type="ARBA" id="ARBA00022912"/>
    </source>
</evidence>
<dbReference type="InterPro" id="IPR020422">
    <property type="entry name" value="TYR_PHOSPHATASE_DUAL_dom"/>
</dbReference>
<evidence type="ECO:0000259" key="3">
    <source>
        <dbReference type="PROSITE" id="PS50054"/>
    </source>
</evidence>
<keyword evidence="1" id="KW-0378">Hydrolase</keyword>
<dbReference type="PANTHER" id="PTHR46377:SF1">
    <property type="entry name" value="DUAL SPECIFICITY PROTEIN PHOSPHATASE 19"/>
    <property type="match status" value="1"/>
</dbReference>
<sequence>SLAVASSPHLLRIHNITHIVSVCLENPFNNSSSENYPPPIPPDNHLVIPVEDCDYVDILLHLPKACGFIDSALRCTGHGRLPSRVLVHCAMGVSRSATVVCAFLMRSLGVDAWEALQLVRKGRPCAHPNYGFMKQLHVWAECSFCPSPRNTAYRLWKRRHAQDVTRYLSFILDTIRLPCVDKRLAFTR</sequence>
<dbReference type="AlphaFoldDB" id="A0A0D7A9M0"/>
<organism evidence="5 6">
    <name type="scientific">Fistulina hepatica ATCC 64428</name>
    <dbReference type="NCBI Taxonomy" id="1128425"/>
    <lineage>
        <taxon>Eukaryota</taxon>
        <taxon>Fungi</taxon>
        <taxon>Dikarya</taxon>
        <taxon>Basidiomycota</taxon>
        <taxon>Agaricomycotina</taxon>
        <taxon>Agaricomycetes</taxon>
        <taxon>Agaricomycetidae</taxon>
        <taxon>Agaricales</taxon>
        <taxon>Fistulinaceae</taxon>
        <taxon>Fistulina</taxon>
    </lineage>
</organism>
<evidence type="ECO:0000313" key="5">
    <source>
        <dbReference type="EMBL" id="KIY47518.1"/>
    </source>
</evidence>
<dbReference type="Gene3D" id="3.90.190.10">
    <property type="entry name" value="Protein tyrosine phosphatase superfamily"/>
    <property type="match status" value="1"/>
</dbReference>
<dbReference type="GO" id="GO:0005737">
    <property type="term" value="C:cytoplasm"/>
    <property type="evidence" value="ECO:0007669"/>
    <property type="project" value="TreeGrafter"/>
</dbReference>
<accession>A0A0D7A9M0</accession>
<dbReference type="InterPro" id="IPR000387">
    <property type="entry name" value="Tyr_Pase_dom"/>
</dbReference>
<dbReference type="EMBL" id="KN881933">
    <property type="protein sequence ID" value="KIY47518.1"/>
    <property type="molecule type" value="Genomic_DNA"/>
</dbReference>
<feature type="domain" description="Tyrosine-protein phosphatase" evidence="3">
    <location>
        <begin position="1"/>
        <end position="145"/>
    </location>
</feature>
<dbReference type="SUPFAM" id="SSF52799">
    <property type="entry name" value="(Phosphotyrosine protein) phosphatases II"/>
    <property type="match status" value="1"/>
</dbReference>
<evidence type="ECO:0000313" key="6">
    <source>
        <dbReference type="Proteomes" id="UP000054144"/>
    </source>
</evidence>
<dbReference type="PROSITE" id="PS00383">
    <property type="entry name" value="TYR_PHOSPHATASE_1"/>
    <property type="match status" value="1"/>
</dbReference>
<dbReference type="Proteomes" id="UP000054144">
    <property type="component" value="Unassembled WGS sequence"/>
</dbReference>
<dbReference type="PANTHER" id="PTHR46377">
    <property type="entry name" value="DUAL SPECIFICITY PROTEIN PHOSPHATASE 19"/>
    <property type="match status" value="1"/>
</dbReference>
<proteinExistence type="predicted"/>
<dbReference type="PROSITE" id="PS50054">
    <property type="entry name" value="TYR_PHOSPHATASE_DUAL"/>
    <property type="match status" value="1"/>
</dbReference>
<reference evidence="5 6" key="1">
    <citation type="journal article" date="2015" name="Fungal Genet. Biol.">
        <title>Evolution of novel wood decay mechanisms in Agaricales revealed by the genome sequences of Fistulina hepatica and Cylindrobasidium torrendii.</title>
        <authorList>
            <person name="Floudas D."/>
            <person name="Held B.W."/>
            <person name="Riley R."/>
            <person name="Nagy L.G."/>
            <person name="Koehler G."/>
            <person name="Ransdell A.S."/>
            <person name="Younus H."/>
            <person name="Chow J."/>
            <person name="Chiniquy J."/>
            <person name="Lipzen A."/>
            <person name="Tritt A."/>
            <person name="Sun H."/>
            <person name="Haridas S."/>
            <person name="LaButti K."/>
            <person name="Ohm R.A."/>
            <person name="Kues U."/>
            <person name="Blanchette R.A."/>
            <person name="Grigoriev I.V."/>
            <person name="Minto R.E."/>
            <person name="Hibbett D.S."/>
        </authorList>
    </citation>
    <scope>NUCLEOTIDE SEQUENCE [LARGE SCALE GENOMIC DNA]</scope>
    <source>
        <strain evidence="5 6">ATCC 64428</strain>
    </source>
</reference>
<dbReference type="OrthoDB" id="10252009at2759"/>
<evidence type="ECO:0000256" key="1">
    <source>
        <dbReference type="ARBA" id="ARBA00022801"/>
    </source>
</evidence>